<dbReference type="Proteomes" id="UP000030341">
    <property type="component" value="Chromosome 1"/>
</dbReference>
<dbReference type="eggNOG" id="ENOG5030YBI">
    <property type="taxonomic scope" value="Bacteria"/>
</dbReference>
<evidence type="ECO:0000313" key="3">
    <source>
        <dbReference type="Proteomes" id="UP000030341"/>
    </source>
</evidence>
<evidence type="ECO:0000256" key="1">
    <source>
        <dbReference type="SAM" id="SignalP"/>
    </source>
</evidence>
<gene>
    <name evidence="2" type="ORF">OM33_04695</name>
</gene>
<dbReference type="STRING" id="1348114.OM33_04695"/>
<evidence type="ECO:0000313" key="2">
    <source>
        <dbReference type="EMBL" id="AIY64520.1"/>
    </source>
</evidence>
<dbReference type="EMBL" id="CP009888">
    <property type="protein sequence ID" value="AIY64520.1"/>
    <property type="molecule type" value="Genomic_DNA"/>
</dbReference>
<protein>
    <recommendedName>
        <fullName evidence="4">MSHA biogenesis protein MshK</fullName>
    </recommendedName>
</protein>
<feature type="chain" id="PRO_5002026743" description="MSHA biogenesis protein MshK" evidence="1">
    <location>
        <begin position="23"/>
        <end position="111"/>
    </location>
</feature>
<accession>A0A0A7ED02</accession>
<dbReference type="KEGG" id="pseo:OM33_04695"/>
<proteinExistence type="predicted"/>
<feature type="signal peptide" evidence="1">
    <location>
        <begin position="1"/>
        <end position="22"/>
    </location>
</feature>
<dbReference type="HOGENOM" id="CLU_172550_0_0_6"/>
<sequence length="111" mass="12403">MINLLRYNIVLLSFILSFSALAQNLQDPTRPKITTETRGAPVNSESNQEQLVLQSVFIKGSGYLGVISGELVKVGDEVQGYKVKKITPNSVTLEQGQTNKKLRLYQHEIKK</sequence>
<keyword evidence="1" id="KW-0732">Signal</keyword>
<reference evidence="2 3" key="1">
    <citation type="submission" date="2014-11" db="EMBL/GenBank/DDBJ databases">
        <title>Complete Genome Sequence of Pseudoalteromonas sp. Strain OCN003 Isolated from Kaneohe Bay, Oahu, Hawaii.</title>
        <authorList>
            <person name="Beurmann S."/>
            <person name="Videau P."/>
            <person name="Ushijima B."/>
            <person name="Smith A.M."/>
            <person name="Aeby G.S."/>
            <person name="Callahan S.M."/>
            <person name="Belcaid M."/>
        </authorList>
    </citation>
    <scope>NUCLEOTIDE SEQUENCE [LARGE SCALE GENOMIC DNA]</scope>
    <source>
        <strain evidence="2 3">OCN003</strain>
    </source>
</reference>
<organism evidence="2 3">
    <name type="scientific">Pseudoalteromonas piratica</name>
    <dbReference type="NCBI Taxonomy" id="1348114"/>
    <lineage>
        <taxon>Bacteria</taxon>
        <taxon>Pseudomonadati</taxon>
        <taxon>Pseudomonadota</taxon>
        <taxon>Gammaproteobacteria</taxon>
        <taxon>Alteromonadales</taxon>
        <taxon>Pseudoalteromonadaceae</taxon>
        <taxon>Pseudoalteromonas</taxon>
    </lineage>
</organism>
<dbReference type="AlphaFoldDB" id="A0A0A7ED02"/>
<keyword evidence="3" id="KW-1185">Reference proteome</keyword>
<dbReference type="OrthoDB" id="6293639at2"/>
<name>A0A0A7ED02_9GAMM</name>
<evidence type="ECO:0008006" key="4">
    <source>
        <dbReference type="Google" id="ProtNLM"/>
    </source>
</evidence>
<dbReference type="RefSeq" id="WP_038639344.1">
    <property type="nucleotide sequence ID" value="NZ_CP009888.1"/>
</dbReference>